<dbReference type="AlphaFoldDB" id="A0A0G3VIR5"/>
<dbReference type="Gene3D" id="2.40.40.20">
    <property type="match status" value="2"/>
</dbReference>
<keyword evidence="3 7" id="KW-0808">Transferase</keyword>
<dbReference type="InterPro" id="IPR044893">
    <property type="entry name" value="RNA_pol_Rpb1_clamp_domain"/>
</dbReference>
<evidence type="ECO:0000256" key="6">
    <source>
        <dbReference type="ARBA" id="ARBA00048552"/>
    </source>
</evidence>
<dbReference type="InterPro" id="IPR007066">
    <property type="entry name" value="RNA_pol_Rpb1_3"/>
</dbReference>
<evidence type="ECO:0000256" key="7">
    <source>
        <dbReference type="RuleBase" id="RU004279"/>
    </source>
</evidence>
<dbReference type="InterPro" id="IPR007080">
    <property type="entry name" value="RNA_pol_Rpb1_1"/>
</dbReference>
<dbReference type="InterPro" id="IPR000722">
    <property type="entry name" value="RNA_pol_asu"/>
</dbReference>
<keyword evidence="9" id="KW-0150">Chloroplast</keyword>
<name>A0A0G3VIR5_EUGVI</name>
<dbReference type="SMART" id="SM00663">
    <property type="entry name" value="RPOLA_N"/>
    <property type="match status" value="1"/>
</dbReference>
<comment type="catalytic activity">
    <reaction evidence="6 7">
        <text>RNA(n) + a ribonucleoside 5'-triphosphate = RNA(n+1) + diphosphate</text>
        <dbReference type="Rhea" id="RHEA:21248"/>
        <dbReference type="Rhea" id="RHEA-COMP:14527"/>
        <dbReference type="Rhea" id="RHEA-COMP:17342"/>
        <dbReference type="ChEBI" id="CHEBI:33019"/>
        <dbReference type="ChEBI" id="CHEBI:61557"/>
        <dbReference type="ChEBI" id="CHEBI:140395"/>
        <dbReference type="EC" id="2.7.7.6"/>
    </reaction>
</comment>
<evidence type="ECO:0000256" key="3">
    <source>
        <dbReference type="ARBA" id="ARBA00022679"/>
    </source>
</evidence>
<dbReference type="EC" id="2.7.7.6" evidence="7"/>
<dbReference type="InterPro" id="IPR006592">
    <property type="entry name" value="RNA_pol_N"/>
</dbReference>
<feature type="domain" description="RNA polymerase N-terminal" evidence="8">
    <location>
        <begin position="221"/>
        <end position="501"/>
    </location>
</feature>
<evidence type="ECO:0000259" key="8">
    <source>
        <dbReference type="SMART" id="SM00663"/>
    </source>
</evidence>
<dbReference type="GO" id="GO:0003677">
    <property type="term" value="F:DNA binding"/>
    <property type="evidence" value="ECO:0007669"/>
    <property type="project" value="InterPro"/>
</dbReference>
<geneLocation type="chloroplast" evidence="9"/>
<comment type="function">
    <text evidence="1 7">DNA-dependent RNA polymerase catalyzes the transcription of DNA into RNA using the four ribonucleoside triphosphates as substrates.</text>
</comment>
<dbReference type="InterPro" id="IPR042102">
    <property type="entry name" value="RNA_pol_Rpb1_3_sf"/>
</dbReference>
<dbReference type="Pfam" id="PF04983">
    <property type="entry name" value="RNA_pol_Rpb1_3"/>
    <property type="match status" value="1"/>
</dbReference>
<sequence length="581" mass="67520">MKEYIKINIASPQKILNWTERPLPNGELIGEITKPETVDHETFKPITEGLFCEKIFGPIKDFECCCKKYKRIQKKFNQYIQINICPKCKVQITNSKIRNYRMGYINLSNPTIHLWYLKNTPNYLANTLNKSIQETNKLVYNKSYIVTGEKKKEKYITGGEALNSLLKNFNLEKTYEFNFISTILNKKKIESENEKIKKKLKVYQKRLKIINNFMQTKSKPSWMLIKYLPVLPPNIRPIVKLQDKTIITTDLNFLYGNIININNKIIKLRKMSVPENFLNNEKYMLQDKVDKLISTEKNTNLKSINKKKLKPLSSNIQGKKGRFRENLLGKTVDYSGRSVIVVEPKLKLNECGIPKEIEIELFQPFIIKKMFQLKLINTIREGKEKINLGKKNILINEILKRIMNKHFILLNRAPTLHRIGIQAFKPILNNEKAIQLHPLVCAAFNADFDGDQMGIHIPLTLKAQSEAQTLMISSNNCTSPATGQSNISPSQDMILGCYFLTIENGSLKYLLNKIKCYTNIMSILTDYKNKKLLIHNYVWVYTNKITNKININKNKKNVKKIMFLRTTVGRVLFNYSIAEFL</sequence>
<keyword evidence="9" id="KW-0934">Plastid</keyword>
<dbReference type="PANTHER" id="PTHR19376:SF54">
    <property type="entry name" value="DNA-DIRECTED RNA POLYMERASE SUBUNIT BETA"/>
    <property type="match status" value="1"/>
</dbReference>
<keyword evidence="5 7" id="KW-0804">Transcription</keyword>
<protein>
    <recommendedName>
        <fullName evidence="7">DNA-directed RNA polymerase subunit</fullName>
        <ecNumber evidence="7">2.7.7.6</ecNumber>
    </recommendedName>
</protein>
<evidence type="ECO:0000256" key="1">
    <source>
        <dbReference type="ARBA" id="ARBA00004026"/>
    </source>
</evidence>
<keyword evidence="2 7" id="KW-0240">DNA-directed RNA polymerase</keyword>
<dbReference type="Gene3D" id="1.10.274.100">
    <property type="entry name" value="RNA polymerase Rpb1, domain 3"/>
    <property type="match status" value="1"/>
</dbReference>
<dbReference type="GO" id="GO:0006351">
    <property type="term" value="P:DNA-templated transcription"/>
    <property type="evidence" value="ECO:0007669"/>
    <property type="project" value="InterPro"/>
</dbReference>
<evidence type="ECO:0000256" key="5">
    <source>
        <dbReference type="ARBA" id="ARBA00023163"/>
    </source>
</evidence>
<organism evidence="9">
    <name type="scientific">Euglena viridis</name>
    <name type="common">Cercaria viridis</name>
    <dbReference type="NCBI Taxonomy" id="3040"/>
    <lineage>
        <taxon>Eukaryota</taxon>
        <taxon>Discoba</taxon>
        <taxon>Euglenozoa</taxon>
        <taxon>Euglenida</taxon>
        <taxon>Spirocuta</taxon>
        <taxon>Euglenophyceae</taxon>
        <taxon>Euglenales</taxon>
        <taxon>Euglenaceae</taxon>
        <taxon>Euglena</taxon>
    </lineage>
</organism>
<dbReference type="GO" id="GO:0003899">
    <property type="term" value="F:DNA-directed RNA polymerase activity"/>
    <property type="evidence" value="ECO:0007669"/>
    <property type="project" value="UniProtKB-EC"/>
</dbReference>
<evidence type="ECO:0000256" key="4">
    <source>
        <dbReference type="ARBA" id="ARBA00022695"/>
    </source>
</evidence>
<dbReference type="PANTHER" id="PTHR19376">
    <property type="entry name" value="DNA-DIRECTED RNA POLYMERASE"/>
    <property type="match status" value="1"/>
</dbReference>
<accession>A0A0G3VIR5</accession>
<dbReference type="GO" id="GO:0000428">
    <property type="term" value="C:DNA-directed RNA polymerase complex"/>
    <property type="evidence" value="ECO:0007669"/>
    <property type="project" value="UniProtKB-KW"/>
</dbReference>
<dbReference type="Pfam" id="PF00623">
    <property type="entry name" value="RNA_pol_Rpb1_2"/>
    <property type="match status" value="1"/>
</dbReference>
<evidence type="ECO:0000256" key="2">
    <source>
        <dbReference type="ARBA" id="ARBA00022478"/>
    </source>
</evidence>
<gene>
    <name evidence="9" type="primary">rpoC1</name>
</gene>
<dbReference type="InterPro" id="IPR045867">
    <property type="entry name" value="DNA-dir_RpoC_beta_prime"/>
</dbReference>
<reference evidence="9" key="1">
    <citation type="journal article" date="2015" name="J. Eukaryot. Microbiol.">
        <title>Chloroplast Genome Evolution in the Euglenaceae.</title>
        <authorList>
            <person name="Bennett M.S."/>
            <person name="Triemer R.E."/>
        </authorList>
    </citation>
    <scope>NUCLEOTIDE SEQUENCE</scope>
    <source>
        <strain evidence="9">SAG 1224-17d</strain>
    </source>
</reference>
<dbReference type="Gene3D" id="4.10.860.120">
    <property type="entry name" value="RNA polymerase II, clamp domain"/>
    <property type="match status" value="1"/>
</dbReference>
<dbReference type="SUPFAM" id="SSF64484">
    <property type="entry name" value="beta and beta-prime subunits of DNA dependent RNA-polymerase"/>
    <property type="match status" value="1"/>
</dbReference>
<proteinExistence type="inferred from homology"/>
<comment type="similarity">
    <text evidence="7">Belongs to the RNA polymerase beta' chain family.</text>
</comment>
<dbReference type="EMBL" id="KP686075">
    <property type="protein sequence ID" value="AKL79026.1"/>
    <property type="molecule type" value="Genomic_DNA"/>
</dbReference>
<evidence type="ECO:0000313" key="9">
    <source>
        <dbReference type="EMBL" id="AKL79026.1"/>
    </source>
</evidence>
<dbReference type="Pfam" id="PF04997">
    <property type="entry name" value="RNA_pol_Rpb1_1"/>
    <property type="match status" value="1"/>
</dbReference>
<keyword evidence="4 7" id="KW-0548">Nucleotidyltransferase</keyword>